<accession>A0AAD7AAN4</accession>
<name>A0AAD7AAN4_9AGAR</name>
<reference evidence="1" key="1">
    <citation type="submission" date="2023-03" db="EMBL/GenBank/DDBJ databases">
        <title>Massive genome expansion in bonnet fungi (Mycena s.s.) driven by repeated elements and novel gene families across ecological guilds.</title>
        <authorList>
            <consortium name="Lawrence Berkeley National Laboratory"/>
            <person name="Harder C.B."/>
            <person name="Miyauchi S."/>
            <person name="Viragh M."/>
            <person name="Kuo A."/>
            <person name="Thoen E."/>
            <person name="Andreopoulos B."/>
            <person name="Lu D."/>
            <person name="Skrede I."/>
            <person name="Drula E."/>
            <person name="Henrissat B."/>
            <person name="Morin E."/>
            <person name="Kohler A."/>
            <person name="Barry K."/>
            <person name="LaButti K."/>
            <person name="Morin E."/>
            <person name="Salamov A."/>
            <person name="Lipzen A."/>
            <person name="Mereny Z."/>
            <person name="Hegedus B."/>
            <person name="Baldrian P."/>
            <person name="Stursova M."/>
            <person name="Weitz H."/>
            <person name="Taylor A."/>
            <person name="Grigoriev I.V."/>
            <person name="Nagy L.G."/>
            <person name="Martin F."/>
            <person name="Kauserud H."/>
        </authorList>
    </citation>
    <scope>NUCLEOTIDE SEQUENCE</scope>
    <source>
        <strain evidence="1">CBHHK002</strain>
    </source>
</reference>
<proteinExistence type="predicted"/>
<dbReference type="Proteomes" id="UP001218218">
    <property type="component" value="Unassembled WGS sequence"/>
</dbReference>
<dbReference type="EMBL" id="JARIHO010000011">
    <property type="protein sequence ID" value="KAJ7353507.1"/>
    <property type="molecule type" value="Genomic_DNA"/>
</dbReference>
<comment type="caution">
    <text evidence="1">The sequence shown here is derived from an EMBL/GenBank/DDBJ whole genome shotgun (WGS) entry which is preliminary data.</text>
</comment>
<keyword evidence="2" id="KW-1185">Reference proteome</keyword>
<protein>
    <recommendedName>
        <fullName evidence="3">DDE Tnp4 domain-containing protein</fullName>
    </recommendedName>
</protein>
<feature type="non-terminal residue" evidence="1">
    <location>
        <position position="1"/>
    </location>
</feature>
<evidence type="ECO:0000313" key="1">
    <source>
        <dbReference type="EMBL" id="KAJ7353507.1"/>
    </source>
</evidence>
<dbReference type="AlphaFoldDB" id="A0AAD7AAN4"/>
<organism evidence="1 2">
    <name type="scientific">Mycena albidolilacea</name>
    <dbReference type="NCBI Taxonomy" id="1033008"/>
    <lineage>
        <taxon>Eukaryota</taxon>
        <taxon>Fungi</taxon>
        <taxon>Dikarya</taxon>
        <taxon>Basidiomycota</taxon>
        <taxon>Agaricomycotina</taxon>
        <taxon>Agaricomycetes</taxon>
        <taxon>Agaricomycetidae</taxon>
        <taxon>Agaricales</taxon>
        <taxon>Marasmiineae</taxon>
        <taxon>Mycenaceae</taxon>
        <taxon>Mycena</taxon>
    </lineage>
</organism>
<gene>
    <name evidence="1" type="ORF">DFH08DRAFT_626864</name>
</gene>
<sequence>LAELKLLEKCTQYVLRPRANNNTPIKDRYFQLFGDPAYGVSPLMLSPFSGPGERTDNNAAWNAAMAAVCIEVEHGFGDITRQWPFFNAWWKHHMYSSPIGRYYRVAVFLTNTLNCLRPDQTSTYFDCESPLLEEYFH</sequence>
<feature type="non-terminal residue" evidence="1">
    <location>
        <position position="137"/>
    </location>
</feature>
<evidence type="ECO:0000313" key="2">
    <source>
        <dbReference type="Proteomes" id="UP001218218"/>
    </source>
</evidence>
<evidence type="ECO:0008006" key="3">
    <source>
        <dbReference type="Google" id="ProtNLM"/>
    </source>
</evidence>